<dbReference type="InterPro" id="IPR016181">
    <property type="entry name" value="Acyl_CoA_acyltransferase"/>
</dbReference>
<dbReference type="InterPro" id="IPR031165">
    <property type="entry name" value="GNAT_YJDJ"/>
</dbReference>
<evidence type="ECO:0000313" key="3">
    <source>
        <dbReference type="Proteomes" id="UP000265930"/>
    </source>
</evidence>
<dbReference type="InterPro" id="IPR045057">
    <property type="entry name" value="Gcn5-rel_NAT"/>
</dbReference>
<proteinExistence type="predicted"/>
<dbReference type="PANTHER" id="PTHR31435:SF10">
    <property type="entry name" value="BSR4717 PROTEIN"/>
    <property type="match status" value="1"/>
</dbReference>
<evidence type="ECO:0000313" key="2">
    <source>
        <dbReference type="EMBL" id="RII33202.1"/>
    </source>
</evidence>
<protein>
    <submittedName>
        <fullName evidence="2">N-acetyltransferase</fullName>
    </submittedName>
</protein>
<evidence type="ECO:0000259" key="1">
    <source>
        <dbReference type="PROSITE" id="PS51729"/>
    </source>
</evidence>
<dbReference type="SUPFAM" id="SSF55729">
    <property type="entry name" value="Acyl-CoA N-acyltransferases (Nat)"/>
    <property type="match status" value="1"/>
</dbReference>
<accession>A0A399IP35</accession>
<dbReference type="PANTHER" id="PTHR31435">
    <property type="entry name" value="PROTEIN NATD1"/>
    <property type="match status" value="1"/>
</dbReference>
<dbReference type="PROSITE" id="PS51729">
    <property type="entry name" value="GNAT_YJDJ"/>
    <property type="match status" value="1"/>
</dbReference>
<comment type="caution">
    <text evidence="2">The sequence shown here is derived from an EMBL/GenBank/DDBJ whole genome shotgun (WGS) entry which is preliminary data.</text>
</comment>
<dbReference type="AlphaFoldDB" id="A0A399IP35"/>
<dbReference type="OrthoDB" id="9793389at2"/>
<organism evidence="2 3">
    <name type="scientific">Clostridium chromiireducens</name>
    <dbReference type="NCBI Taxonomy" id="225345"/>
    <lineage>
        <taxon>Bacteria</taxon>
        <taxon>Bacillati</taxon>
        <taxon>Bacillota</taxon>
        <taxon>Clostridia</taxon>
        <taxon>Eubacteriales</taxon>
        <taxon>Clostridiaceae</taxon>
        <taxon>Clostridium</taxon>
    </lineage>
</organism>
<reference evidence="2 3" key="1">
    <citation type="submission" date="2018-08" db="EMBL/GenBank/DDBJ databases">
        <title>Genome of Clostridium chromiireducens C1, DSM12136.</title>
        <authorList>
            <person name="Xing M."/>
            <person name="Wei Y."/>
            <person name="Ang E.L."/>
            <person name="Zhao H."/>
            <person name="Zhang Y."/>
        </authorList>
    </citation>
    <scope>NUCLEOTIDE SEQUENCE [LARGE SCALE GENOMIC DNA]</scope>
    <source>
        <strain evidence="2 3">C1</strain>
    </source>
</reference>
<dbReference type="EMBL" id="QXDJ01000005">
    <property type="protein sequence ID" value="RII33202.1"/>
    <property type="molecule type" value="Genomic_DNA"/>
</dbReference>
<dbReference type="GO" id="GO:0016740">
    <property type="term" value="F:transferase activity"/>
    <property type="evidence" value="ECO:0007669"/>
    <property type="project" value="UniProtKB-KW"/>
</dbReference>
<dbReference type="Pfam" id="PF14542">
    <property type="entry name" value="Acetyltransf_CG"/>
    <property type="match status" value="1"/>
</dbReference>
<dbReference type="Proteomes" id="UP000265930">
    <property type="component" value="Unassembled WGS sequence"/>
</dbReference>
<keyword evidence="2" id="KW-0808">Transferase</keyword>
<dbReference type="Gene3D" id="3.40.630.30">
    <property type="match status" value="1"/>
</dbReference>
<sequence length="104" mass="12101">MIKIIKKGRFIMEIKKGVNKFYIGDTEENPFALVILSDIEQDVIKIEHTYVYEQLKGQGAGKELIKTVVDFAVEKNKKLIPVCSFAQKEFDKNKEYERVLYRGI</sequence>
<feature type="domain" description="N-acetyltransferase" evidence="1">
    <location>
        <begin position="13"/>
        <end position="101"/>
    </location>
</feature>
<gene>
    <name evidence="2" type="ORF">D2A34_20470</name>
</gene>
<name>A0A399IP35_9CLOT</name>